<proteinExistence type="predicted"/>
<evidence type="ECO:0000313" key="3">
    <source>
        <dbReference type="Proteomes" id="UP000029228"/>
    </source>
</evidence>
<sequence>MTKKLLTQSLPNMEDFAPILFLIALAAILFTRQPQHKATQRVDEAPPKNRLHLTLCTFRE</sequence>
<accession>A0A090RTL8</accession>
<gene>
    <name evidence="2" type="ORF">JCM19235_6451</name>
</gene>
<keyword evidence="1" id="KW-0472">Membrane</keyword>
<evidence type="ECO:0000313" key="2">
    <source>
        <dbReference type="EMBL" id="GAL17898.1"/>
    </source>
</evidence>
<protein>
    <submittedName>
        <fullName evidence="2">Uncharacterized protein</fullName>
    </submittedName>
</protein>
<keyword evidence="3" id="KW-1185">Reference proteome</keyword>
<feature type="transmembrane region" description="Helical" evidence="1">
    <location>
        <begin position="16"/>
        <end position="31"/>
    </location>
</feature>
<keyword evidence="1" id="KW-0812">Transmembrane</keyword>
<reference evidence="2 3" key="2">
    <citation type="submission" date="2014-09" db="EMBL/GenBank/DDBJ databases">
        <authorList>
            <consortium name="NBRP consortium"/>
            <person name="Sawabe T."/>
            <person name="Meirelles P."/>
            <person name="Nakanishi M."/>
            <person name="Sayaka M."/>
            <person name="Hattori M."/>
            <person name="Ohkuma M."/>
        </authorList>
    </citation>
    <scope>NUCLEOTIDE SEQUENCE [LARGE SCALE GENOMIC DNA]</scope>
    <source>
        <strain evidence="3">JCM19235</strain>
    </source>
</reference>
<dbReference type="AlphaFoldDB" id="A0A090RTL8"/>
<reference evidence="2 3" key="1">
    <citation type="submission" date="2014-09" db="EMBL/GenBank/DDBJ databases">
        <title>Vibrio maritimus JCM 19235. (C45) whole genome shotgun sequence.</title>
        <authorList>
            <person name="Sawabe T."/>
            <person name="Meirelles P."/>
            <person name="Nakanishi M."/>
            <person name="Sayaka M."/>
            <person name="Hattori M."/>
            <person name="Ohkuma M."/>
        </authorList>
    </citation>
    <scope>NUCLEOTIDE SEQUENCE [LARGE SCALE GENOMIC DNA]</scope>
    <source>
        <strain evidence="3">JCM19235</strain>
    </source>
</reference>
<organism evidence="2 3">
    <name type="scientific">Vibrio maritimus</name>
    <dbReference type="NCBI Taxonomy" id="990268"/>
    <lineage>
        <taxon>Bacteria</taxon>
        <taxon>Pseudomonadati</taxon>
        <taxon>Pseudomonadota</taxon>
        <taxon>Gammaproteobacteria</taxon>
        <taxon>Vibrionales</taxon>
        <taxon>Vibrionaceae</taxon>
        <taxon>Vibrio</taxon>
    </lineage>
</organism>
<dbReference type="Proteomes" id="UP000029228">
    <property type="component" value="Unassembled WGS sequence"/>
</dbReference>
<evidence type="ECO:0000256" key="1">
    <source>
        <dbReference type="SAM" id="Phobius"/>
    </source>
</evidence>
<keyword evidence="1" id="KW-1133">Transmembrane helix</keyword>
<comment type="caution">
    <text evidence="2">The sequence shown here is derived from an EMBL/GenBank/DDBJ whole genome shotgun (WGS) entry which is preliminary data.</text>
</comment>
<name>A0A090RTL8_9VIBR</name>
<dbReference type="EMBL" id="BBMR01000002">
    <property type="protein sequence ID" value="GAL17898.1"/>
    <property type="molecule type" value="Genomic_DNA"/>
</dbReference>